<feature type="region of interest" description="Disordered" evidence="2">
    <location>
        <begin position="224"/>
        <end position="262"/>
    </location>
</feature>
<dbReference type="OMA" id="ATCENIN"/>
<feature type="region of interest" description="Disordered" evidence="2">
    <location>
        <begin position="621"/>
        <end position="641"/>
    </location>
</feature>
<dbReference type="AlphaFoldDB" id="A0A3R7MAS5"/>
<feature type="region of interest" description="Disordered" evidence="2">
    <location>
        <begin position="449"/>
        <end position="470"/>
    </location>
</feature>
<accession>A0A3R7MAS5</accession>
<evidence type="ECO:0000256" key="2">
    <source>
        <dbReference type="SAM" id="MobiDB-lite"/>
    </source>
</evidence>
<evidence type="ECO:0008006" key="5">
    <source>
        <dbReference type="Google" id="ProtNLM"/>
    </source>
</evidence>
<keyword evidence="4" id="KW-1185">Reference proteome</keyword>
<dbReference type="GeneID" id="40324464"/>
<feature type="region of interest" description="Disordered" evidence="2">
    <location>
        <begin position="541"/>
        <end position="567"/>
    </location>
</feature>
<evidence type="ECO:0000256" key="1">
    <source>
        <dbReference type="SAM" id="Coils"/>
    </source>
</evidence>
<organism evidence="3 4">
    <name type="scientific">Trypanosoma rangeli</name>
    <dbReference type="NCBI Taxonomy" id="5698"/>
    <lineage>
        <taxon>Eukaryota</taxon>
        <taxon>Discoba</taxon>
        <taxon>Euglenozoa</taxon>
        <taxon>Kinetoplastea</taxon>
        <taxon>Metakinetoplastina</taxon>
        <taxon>Trypanosomatida</taxon>
        <taxon>Trypanosomatidae</taxon>
        <taxon>Trypanosoma</taxon>
        <taxon>Herpetosoma</taxon>
    </lineage>
</organism>
<dbReference type="Proteomes" id="UP000283634">
    <property type="component" value="Unassembled WGS sequence"/>
</dbReference>
<dbReference type="RefSeq" id="XP_029242577.1">
    <property type="nucleotide sequence ID" value="XM_029377604.1"/>
</dbReference>
<dbReference type="OrthoDB" id="244627at2759"/>
<comment type="caution">
    <text evidence="3">The sequence shown here is derived from an EMBL/GenBank/DDBJ whole genome shotgun (WGS) entry which is preliminary data.</text>
</comment>
<evidence type="ECO:0000313" key="3">
    <source>
        <dbReference type="EMBL" id="RNF12110.1"/>
    </source>
</evidence>
<name>A0A3R7MAS5_TRYRA</name>
<feature type="region of interest" description="Disordered" evidence="2">
    <location>
        <begin position="87"/>
        <end position="109"/>
    </location>
</feature>
<proteinExistence type="predicted"/>
<feature type="region of interest" description="Disordered" evidence="2">
    <location>
        <begin position="485"/>
        <end position="523"/>
    </location>
</feature>
<feature type="compositionally biased region" description="Polar residues" evidence="2">
    <location>
        <begin position="92"/>
        <end position="109"/>
    </location>
</feature>
<reference evidence="3 4" key="1">
    <citation type="journal article" date="2018" name="BMC Genomics">
        <title>Genomic comparison of Trypanosoma conorhini and Trypanosoma rangeli to Trypanosoma cruzi strains of high and low virulence.</title>
        <authorList>
            <person name="Bradwell K.R."/>
            <person name="Koparde V.N."/>
            <person name="Matveyev A.V."/>
            <person name="Serrano M.G."/>
            <person name="Alves J.M."/>
            <person name="Parikh H."/>
            <person name="Huang B."/>
            <person name="Lee V."/>
            <person name="Espinosa-Alvarez O."/>
            <person name="Ortiz P.A."/>
            <person name="Costa-Martins A.G."/>
            <person name="Teixeira M.M."/>
            <person name="Buck G.A."/>
        </authorList>
    </citation>
    <scope>NUCLEOTIDE SEQUENCE [LARGE SCALE GENOMIC DNA]</scope>
    <source>
        <strain evidence="3 4">AM80</strain>
    </source>
</reference>
<dbReference type="VEuPathDB" id="TriTrypDB:TRSC58_05047"/>
<feature type="region of interest" description="Disordered" evidence="2">
    <location>
        <begin position="285"/>
        <end position="351"/>
    </location>
</feature>
<feature type="compositionally biased region" description="Pro residues" evidence="2">
    <location>
        <begin position="230"/>
        <end position="239"/>
    </location>
</feature>
<evidence type="ECO:0000313" key="4">
    <source>
        <dbReference type="Proteomes" id="UP000283634"/>
    </source>
</evidence>
<gene>
    <name evidence="3" type="ORF">TraAM80_00531</name>
</gene>
<dbReference type="EMBL" id="MKGL01000009">
    <property type="protein sequence ID" value="RNF12110.1"/>
    <property type="molecule type" value="Genomic_DNA"/>
</dbReference>
<feature type="compositionally biased region" description="Polar residues" evidence="2">
    <location>
        <begin position="241"/>
        <end position="262"/>
    </location>
</feature>
<feature type="region of interest" description="Disordered" evidence="2">
    <location>
        <begin position="715"/>
        <end position="752"/>
    </location>
</feature>
<feature type="compositionally biased region" description="Basic and acidic residues" evidence="2">
    <location>
        <begin position="583"/>
        <end position="592"/>
    </location>
</feature>
<protein>
    <recommendedName>
        <fullName evidence="5">Zinc-ribbon domain-containing protein</fullName>
    </recommendedName>
</protein>
<feature type="compositionally biased region" description="Low complexity" evidence="2">
    <location>
        <begin position="729"/>
        <end position="738"/>
    </location>
</feature>
<feature type="region of interest" description="Disordered" evidence="2">
    <location>
        <begin position="581"/>
        <end position="606"/>
    </location>
</feature>
<feature type="coiled-coil region" evidence="1">
    <location>
        <begin position="138"/>
        <end position="168"/>
    </location>
</feature>
<keyword evidence="1" id="KW-0175">Coiled coil</keyword>
<feature type="compositionally biased region" description="Polar residues" evidence="2">
    <location>
        <begin position="621"/>
        <end position="633"/>
    </location>
</feature>
<sequence length="829" mass="88861">MSEGADVGEDTGGTCDSCVPSTANKENGVGVANLYYSALGAKGVASAATQCEGWGRHFHHSSSGGGFATPFALSSTLAPHSTLTPAAAKTTEGVTQKSLSLETTEPDSTMSECLSSLMSEFGRTRRRRRREQLTLENSVDGEKQVHDLEQALQSLEEMQRENKERMRLGVSYASCNRTWSPNERNPEVSERPGKHLVHFFRTQSVDGLVICEKPKRCALKRVMTSSAMPEPNPTTPIPVPLQTQHENSPIHGKSSSPPNRRVSSAITKASGFWLDESREFDTPFARKESKLQTSPSLTTKVARESTGTAEKHAVPPRSNPSPPSRGLATPHRVSSGGGPHRPSTEEKKAVNSHCSLESITNGVDAEGKWCASPVIDDGKGTCGETNSGKKANSGKRCLLRRVGRSTSPPIIILTVDSRRNMGEENARRLLSAEPIRSPELLARLMPHNSSASARPAVNNVPKKHSPEKAATRSVIVKSMPRSPIEEAVSQLPTTKAASRSPTTKELLSDTRAAMTSESTTKTVAATTAATAAATTAATAAAKATVPKDSPPREAAKTRVPIQTRNSFLGMAPAAPAVSSVVADKPKVEERQAPWRQPASQATQPSLGKYSEVLEVLVSTGAASKTSTSPTDRNAASFPMSKQRKIKTTNGLPKTTVVFSVEPKTKTRSQPETHLGGSVHAPLAVMGQAAAATMRRRASGAATRFTSWCRDEPASALDKDVHRGTKGKSSMHSSEAGSSAPKPPTLQQLSRRRKSLSVLTYESSFERDACGPLNTDRRRANRVRAVRCGPIGEIQSPKQLVPFCTECGKRHLSEKVKFCAFCGHKRESVG</sequence>
<feature type="compositionally biased region" description="Polar residues" evidence="2">
    <location>
        <begin position="490"/>
        <end position="505"/>
    </location>
</feature>